<dbReference type="Pfam" id="PF08268">
    <property type="entry name" value="FBA_3"/>
    <property type="match status" value="1"/>
</dbReference>
<name>A0AAD8VRI8_LOLMU</name>
<gene>
    <name evidence="2" type="ORF">QYE76_019800</name>
</gene>
<dbReference type="PROSITE" id="PS50181">
    <property type="entry name" value="FBOX"/>
    <property type="match status" value="1"/>
</dbReference>
<protein>
    <recommendedName>
        <fullName evidence="1">F-box domain-containing protein</fullName>
    </recommendedName>
</protein>
<dbReference type="SMART" id="SM00256">
    <property type="entry name" value="FBOX"/>
    <property type="match status" value="1"/>
</dbReference>
<sequence length="383" mass="42500">MTPERSPECRSSLLSPLGAVTTTTAASAAAVSLPNDLVFDILSKLQVKPLCRFRCVSRGWRALISDPVFATMHKSRHADADPLIVVSFSKENPWSLYRALRLMDMDGNVVKVIEGKGSIGLHFTSVDSLVCVVANVFSGLAHVVDLATGEALLDCPESKDLSYRQCVFGFGRSAPSGLYKPGPPMGLSNWLRGLTVGEDTEWRTAQSSPVYISAYRSSPVAVNGNIYFLISFDYRLLLACFDLESEQWKEPLQGPKNTESPEIWRRTRKVYISELRGSLCVLQFLDTQSMTVWLMMESNKDKWIKMYTIPVAPSAHYSSSRILWVTHDGGKLIVDSLLNQQEPVLQVYDTNYKTCKRLLKLDCGPGVVGLCSLQLNGFVSTKI</sequence>
<keyword evidence="3" id="KW-1185">Reference proteome</keyword>
<accession>A0AAD8VRI8</accession>
<dbReference type="Gene3D" id="1.20.1280.50">
    <property type="match status" value="1"/>
</dbReference>
<evidence type="ECO:0000313" key="3">
    <source>
        <dbReference type="Proteomes" id="UP001231189"/>
    </source>
</evidence>
<dbReference type="InterPro" id="IPR017451">
    <property type="entry name" value="F-box-assoc_interact_dom"/>
</dbReference>
<dbReference type="AlphaFoldDB" id="A0AAD8VRI8"/>
<dbReference type="SUPFAM" id="SSF81383">
    <property type="entry name" value="F-box domain"/>
    <property type="match status" value="1"/>
</dbReference>
<dbReference type="Pfam" id="PF00646">
    <property type="entry name" value="F-box"/>
    <property type="match status" value="1"/>
</dbReference>
<dbReference type="InterPro" id="IPR011044">
    <property type="entry name" value="Quino_amine_DH_bsu"/>
</dbReference>
<evidence type="ECO:0000313" key="2">
    <source>
        <dbReference type="EMBL" id="KAK1614283.1"/>
    </source>
</evidence>
<dbReference type="InterPro" id="IPR036047">
    <property type="entry name" value="F-box-like_dom_sf"/>
</dbReference>
<dbReference type="InterPro" id="IPR013187">
    <property type="entry name" value="F-box-assoc_dom_typ3"/>
</dbReference>
<comment type="caution">
    <text evidence="2">The sequence shown here is derived from an EMBL/GenBank/DDBJ whole genome shotgun (WGS) entry which is preliminary data.</text>
</comment>
<dbReference type="NCBIfam" id="TIGR01640">
    <property type="entry name" value="F_box_assoc_1"/>
    <property type="match status" value="1"/>
</dbReference>
<reference evidence="2" key="1">
    <citation type="submission" date="2023-07" db="EMBL/GenBank/DDBJ databases">
        <title>A chromosome-level genome assembly of Lolium multiflorum.</title>
        <authorList>
            <person name="Chen Y."/>
            <person name="Copetti D."/>
            <person name="Kolliker R."/>
            <person name="Studer B."/>
        </authorList>
    </citation>
    <scope>NUCLEOTIDE SEQUENCE</scope>
    <source>
        <strain evidence="2">02402/16</strain>
        <tissue evidence="2">Leaf</tissue>
    </source>
</reference>
<evidence type="ECO:0000259" key="1">
    <source>
        <dbReference type="PROSITE" id="PS50181"/>
    </source>
</evidence>
<dbReference type="PANTHER" id="PTHR31111:SF136">
    <property type="entry name" value="F-BOX ASSOCIATED DOMAIN-CONTAINING PROTEIN"/>
    <property type="match status" value="1"/>
</dbReference>
<feature type="domain" description="F-box" evidence="1">
    <location>
        <begin position="27"/>
        <end position="72"/>
    </location>
</feature>
<dbReference type="CDD" id="cd22157">
    <property type="entry name" value="F-box_AtFBW1-like"/>
    <property type="match status" value="1"/>
</dbReference>
<organism evidence="2 3">
    <name type="scientific">Lolium multiflorum</name>
    <name type="common">Italian ryegrass</name>
    <name type="synonym">Lolium perenne subsp. multiflorum</name>
    <dbReference type="NCBI Taxonomy" id="4521"/>
    <lineage>
        <taxon>Eukaryota</taxon>
        <taxon>Viridiplantae</taxon>
        <taxon>Streptophyta</taxon>
        <taxon>Embryophyta</taxon>
        <taxon>Tracheophyta</taxon>
        <taxon>Spermatophyta</taxon>
        <taxon>Magnoliopsida</taxon>
        <taxon>Liliopsida</taxon>
        <taxon>Poales</taxon>
        <taxon>Poaceae</taxon>
        <taxon>BOP clade</taxon>
        <taxon>Pooideae</taxon>
        <taxon>Poodae</taxon>
        <taxon>Poeae</taxon>
        <taxon>Poeae Chloroplast Group 2 (Poeae type)</taxon>
        <taxon>Loliodinae</taxon>
        <taxon>Loliinae</taxon>
        <taxon>Lolium</taxon>
    </lineage>
</organism>
<dbReference type="PANTHER" id="PTHR31111">
    <property type="entry name" value="BNAA05G37150D PROTEIN-RELATED"/>
    <property type="match status" value="1"/>
</dbReference>
<dbReference type="InterPro" id="IPR001810">
    <property type="entry name" value="F-box_dom"/>
</dbReference>
<dbReference type="EMBL" id="JAUUTY010000006">
    <property type="protein sequence ID" value="KAK1614283.1"/>
    <property type="molecule type" value="Genomic_DNA"/>
</dbReference>
<dbReference type="SUPFAM" id="SSF50969">
    <property type="entry name" value="YVTN repeat-like/Quinoprotein amine dehydrogenase"/>
    <property type="match status" value="1"/>
</dbReference>
<dbReference type="Proteomes" id="UP001231189">
    <property type="component" value="Unassembled WGS sequence"/>
</dbReference>
<proteinExistence type="predicted"/>